<dbReference type="InterPro" id="IPR045070">
    <property type="entry name" value="MATE_MepA-like"/>
</dbReference>
<dbReference type="PIRSF" id="PIRSF006603">
    <property type="entry name" value="DinF"/>
    <property type="match status" value="1"/>
</dbReference>
<evidence type="ECO:0000256" key="8">
    <source>
        <dbReference type="ARBA" id="ARBA00023136"/>
    </source>
</evidence>
<dbReference type="InterPro" id="IPR051327">
    <property type="entry name" value="MATE_MepA_subfamily"/>
</dbReference>
<feature type="transmembrane region" description="Helical" evidence="10">
    <location>
        <begin position="20"/>
        <end position="40"/>
    </location>
</feature>
<dbReference type="InterPro" id="IPR002528">
    <property type="entry name" value="MATE_fam"/>
</dbReference>
<evidence type="ECO:0000256" key="10">
    <source>
        <dbReference type="SAM" id="Phobius"/>
    </source>
</evidence>
<feature type="transmembrane region" description="Helical" evidence="10">
    <location>
        <begin position="242"/>
        <end position="263"/>
    </location>
</feature>
<comment type="similarity">
    <text evidence="2">Belongs to the multi antimicrobial extrusion (MATE) (TC 2.A.66.1) family. MepA subfamily.</text>
</comment>
<comment type="caution">
    <text evidence="11">The sequence shown here is derived from an EMBL/GenBank/DDBJ whole genome shotgun (WGS) entry which is preliminary data.</text>
</comment>
<evidence type="ECO:0000256" key="7">
    <source>
        <dbReference type="ARBA" id="ARBA00022989"/>
    </source>
</evidence>
<feature type="transmembrane region" description="Helical" evidence="10">
    <location>
        <begin position="97"/>
        <end position="120"/>
    </location>
</feature>
<evidence type="ECO:0000256" key="3">
    <source>
        <dbReference type="ARBA" id="ARBA00022106"/>
    </source>
</evidence>
<evidence type="ECO:0000256" key="6">
    <source>
        <dbReference type="ARBA" id="ARBA00022692"/>
    </source>
</evidence>
<dbReference type="RefSeq" id="WP_173129855.1">
    <property type="nucleotide sequence ID" value="NZ_JABMKX010000003.1"/>
</dbReference>
<dbReference type="EMBL" id="JABMKX010000003">
    <property type="protein sequence ID" value="NQX45101.1"/>
    <property type="molecule type" value="Genomic_DNA"/>
</dbReference>
<keyword evidence="8 10" id="KW-0472">Membrane</keyword>
<evidence type="ECO:0000256" key="2">
    <source>
        <dbReference type="ARBA" id="ARBA00008417"/>
    </source>
</evidence>
<dbReference type="Proteomes" id="UP000711047">
    <property type="component" value="Unassembled WGS sequence"/>
</dbReference>
<keyword evidence="6 10" id="KW-0812">Transmembrane</keyword>
<protein>
    <recommendedName>
        <fullName evidence="3">Multidrug export protein MepA</fullName>
    </recommendedName>
</protein>
<feature type="transmembrane region" description="Helical" evidence="10">
    <location>
        <begin position="391"/>
        <end position="413"/>
    </location>
</feature>
<evidence type="ECO:0000256" key="5">
    <source>
        <dbReference type="ARBA" id="ARBA00022475"/>
    </source>
</evidence>
<keyword evidence="4" id="KW-0813">Transport</keyword>
<evidence type="ECO:0000256" key="1">
    <source>
        <dbReference type="ARBA" id="ARBA00004651"/>
    </source>
</evidence>
<keyword evidence="9" id="KW-0046">Antibiotic resistance</keyword>
<feature type="transmembrane region" description="Helical" evidence="10">
    <location>
        <begin position="52"/>
        <end position="76"/>
    </location>
</feature>
<feature type="transmembrane region" description="Helical" evidence="10">
    <location>
        <begin position="197"/>
        <end position="216"/>
    </location>
</feature>
<sequence length="464" mass="50213">MKQEVSNQYYLESAPMKKAIFHLSVPMMIGMSVGTVYNVINAYFIGLLHNTSMLTAITLGLPIFTVLMAFGNVFGVGGGTFVTRMAGENNTAKGKQIAGYTFYASIIAGLVIALLAMLAINPLTRLLGADAATFGYTKTYALTLFAGGFAVVLNFALEQLVRAEGASKESMYGIFISTALSLIFDPLFILILDWHVAGAALAMCLANLGSAVYYLYYLEKRSQNLRGFLKQFRISLQDQLEIYKVGISELLQCAFLIVSTLLLNNYSIQYGENVVAGFGVALRIVQIPEFLSMGLFLGLIPLFAFTYASKNRARLTSSMKYAFSYIAGISLVFVALVFAFRGPVLHLFSSDNSVIGMGTYILGAMLVSALFNGFTGLFMSIFQATGQGAQAAVVAVTQGVLYIPVIILLHHFFGLHGVIWSMTITEVITSLLGAILFIGFNRKLRKLGQEGNPQNAVPAPAGQV</sequence>
<comment type="subcellular location">
    <subcellularLocation>
        <location evidence="1">Cell membrane</location>
        <topology evidence="1">Multi-pass membrane protein</topology>
    </subcellularLocation>
</comment>
<dbReference type="PANTHER" id="PTHR43823:SF3">
    <property type="entry name" value="MULTIDRUG EXPORT PROTEIN MEPA"/>
    <property type="match status" value="1"/>
</dbReference>
<dbReference type="InterPro" id="IPR048279">
    <property type="entry name" value="MdtK-like"/>
</dbReference>
<feature type="transmembrane region" description="Helical" evidence="10">
    <location>
        <begin position="172"/>
        <end position="191"/>
    </location>
</feature>
<gene>
    <name evidence="11" type="ORF">HQN87_07140</name>
</gene>
<feature type="transmembrane region" description="Helical" evidence="10">
    <location>
        <begin position="290"/>
        <end position="309"/>
    </location>
</feature>
<proteinExistence type="inferred from homology"/>
<evidence type="ECO:0000256" key="4">
    <source>
        <dbReference type="ARBA" id="ARBA00022448"/>
    </source>
</evidence>
<feature type="transmembrane region" description="Helical" evidence="10">
    <location>
        <begin position="140"/>
        <end position="160"/>
    </location>
</feature>
<keyword evidence="7 10" id="KW-1133">Transmembrane helix</keyword>
<evidence type="ECO:0000256" key="9">
    <source>
        <dbReference type="ARBA" id="ARBA00023251"/>
    </source>
</evidence>
<dbReference type="Pfam" id="PF01554">
    <property type="entry name" value="MatE"/>
    <property type="match status" value="2"/>
</dbReference>
<feature type="transmembrane region" description="Helical" evidence="10">
    <location>
        <begin position="419"/>
        <end position="440"/>
    </location>
</feature>
<name>A0ABX2DKF2_9BACL</name>
<evidence type="ECO:0000313" key="11">
    <source>
        <dbReference type="EMBL" id="NQX45101.1"/>
    </source>
</evidence>
<reference evidence="11 12" key="1">
    <citation type="submission" date="2020-05" db="EMBL/GenBank/DDBJ databases">
        <title>Paenibacillus glebae, sp. nov., Paenibacillus humi sp. nov., Paenibacillus pedi sp. nov., Paenibacillus terrestris sp. nov. and Paenibacillus terricola sp. nov., isolated from a forest top soil sample.</title>
        <authorList>
            <person name="Qi S."/>
            <person name="Carlier A."/>
            <person name="Cnockaert M."/>
            <person name="Vandamme P."/>
        </authorList>
    </citation>
    <scope>NUCLEOTIDE SEQUENCE [LARGE SCALE GENOMIC DNA]</scope>
    <source>
        <strain evidence="11 12">LMG 29502</strain>
    </source>
</reference>
<keyword evidence="12" id="KW-1185">Reference proteome</keyword>
<organism evidence="11 12">
    <name type="scientific">Paenibacillus tritici</name>
    <dbReference type="NCBI Taxonomy" id="1873425"/>
    <lineage>
        <taxon>Bacteria</taxon>
        <taxon>Bacillati</taxon>
        <taxon>Bacillota</taxon>
        <taxon>Bacilli</taxon>
        <taxon>Bacillales</taxon>
        <taxon>Paenibacillaceae</taxon>
        <taxon>Paenibacillus</taxon>
    </lineage>
</organism>
<dbReference type="CDD" id="cd13143">
    <property type="entry name" value="MATE_MepA_like"/>
    <property type="match status" value="1"/>
</dbReference>
<feature type="transmembrane region" description="Helical" evidence="10">
    <location>
        <begin position="321"/>
        <end position="340"/>
    </location>
</feature>
<evidence type="ECO:0000313" key="12">
    <source>
        <dbReference type="Proteomes" id="UP000711047"/>
    </source>
</evidence>
<keyword evidence="5" id="KW-1003">Cell membrane</keyword>
<accession>A0ABX2DKF2</accession>
<feature type="transmembrane region" description="Helical" evidence="10">
    <location>
        <begin position="360"/>
        <end position="379"/>
    </location>
</feature>
<dbReference type="PANTHER" id="PTHR43823">
    <property type="entry name" value="SPORULATION PROTEIN YKVU"/>
    <property type="match status" value="1"/>
</dbReference>